<sequence>MVKVYGIEAPSLGTVQRWAAEFKRSGSLADDHAADDQRRSLVVLFASTNQEQVAAVEAIVERVFMQSAPYRVNKARDMASKLSREAVIYMFQQGHSPAKIIKELKLPRSTVYKAIVGYKELGTTQDRPRSGRPSVFKDPALRKRVKQLLDRNPERKCRSLAKHLKIKRETLRSYLRKKLGIFPFKKRIVQEAEYLEEGKSNTSAMKNMLTLAPWETLWIYSDEDISVKSFYDADIQRTSFLIETTLNIPPERALDEDWNGAGDYAKWNPNVAQSFIIQKISENCQIIRQITNPLVNGLIWSRDILLLCHWERDGEKIYSSAVSTTCQDVQASDDYVQATCYSGSGFAYSPAEEDGKTLFQWIYNTDMHLSFMPDALLNTLLPNGFREFIGYYRARFDKIVAHT</sequence>
<protein>
    <recommendedName>
        <fullName evidence="2">START domain-containing protein</fullName>
    </recommendedName>
</protein>
<dbReference type="GO" id="GO:0140284">
    <property type="term" value="C:endoplasmic reticulum-endosome membrane contact site"/>
    <property type="evidence" value="ECO:0007669"/>
    <property type="project" value="TreeGrafter"/>
</dbReference>
<dbReference type="InterPro" id="IPR002913">
    <property type="entry name" value="START_lipid-bd_dom"/>
</dbReference>
<organism evidence="3">
    <name type="scientific">Darwinula stevensoni</name>
    <dbReference type="NCBI Taxonomy" id="69355"/>
    <lineage>
        <taxon>Eukaryota</taxon>
        <taxon>Metazoa</taxon>
        <taxon>Ecdysozoa</taxon>
        <taxon>Arthropoda</taxon>
        <taxon>Crustacea</taxon>
        <taxon>Oligostraca</taxon>
        <taxon>Ostracoda</taxon>
        <taxon>Podocopa</taxon>
        <taxon>Podocopida</taxon>
        <taxon>Darwinulocopina</taxon>
        <taxon>Darwinuloidea</taxon>
        <taxon>Darwinulidae</taxon>
        <taxon>Darwinula</taxon>
    </lineage>
</organism>
<feature type="domain" description="START" evidence="2">
    <location>
        <begin position="215"/>
        <end position="401"/>
    </location>
</feature>
<gene>
    <name evidence="3" type="ORF">DSTB1V02_LOCUS10984</name>
</gene>
<name>A0A7R9FQJ1_9CRUS</name>
<dbReference type="GO" id="GO:0099044">
    <property type="term" value="P:vesicle tethering to endoplasmic reticulum"/>
    <property type="evidence" value="ECO:0007669"/>
    <property type="project" value="TreeGrafter"/>
</dbReference>
<dbReference type="GO" id="GO:0030301">
    <property type="term" value="P:cholesterol transport"/>
    <property type="evidence" value="ECO:0007669"/>
    <property type="project" value="TreeGrafter"/>
</dbReference>
<dbReference type="GO" id="GO:0015485">
    <property type="term" value="F:cholesterol binding"/>
    <property type="evidence" value="ECO:0007669"/>
    <property type="project" value="TreeGrafter"/>
</dbReference>
<keyword evidence="4" id="KW-1185">Reference proteome</keyword>
<dbReference type="GO" id="GO:0005789">
    <property type="term" value="C:endoplasmic reticulum membrane"/>
    <property type="evidence" value="ECO:0007669"/>
    <property type="project" value="TreeGrafter"/>
</dbReference>
<dbReference type="PANTHER" id="PTHR46121:SF1">
    <property type="entry name" value="STARD3 N-TERMINAL-LIKE PROTEIN"/>
    <property type="match status" value="1"/>
</dbReference>
<dbReference type="InterPro" id="IPR036388">
    <property type="entry name" value="WH-like_DNA-bd_sf"/>
</dbReference>
<dbReference type="EMBL" id="CAJPEV010003370">
    <property type="protein sequence ID" value="CAG0899605.1"/>
    <property type="molecule type" value="Genomic_DNA"/>
</dbReference>
<dbReference type="InterPro" id="IPR009057">
    <property type="entry name" value="Homeodomain-like_sf"/>
</dbReference>
<reference evidence="3" key="1">
    <citation type="submission" date="2020-11" db="EMBL/GenBank/DDBJ databases">
        <authorList>
            <person name="Tran Van P."/>
        </authorList>
    </citation>
    <scope>NUCLEOTIDE SEQUENCE</scope>
</reference>
<evidence type="ECO:0000313" key="3">
    <source>
        <dbReference type="EMBL" id="CAD7251217.1"/>
    </source>
</evidence>
<dbReference type="Gene3D" id="3.30.530.20">
    <property type="match status" value="1"/>
</dbReference>
<dbReference type="GO" id="GO:0031902">
    <property type="term" value="C:late endosome membrane"/>
    <property type="evidence" value="ECO:0007669"/>
    <property type="project" value="TreeGrafter"/>
</dbReference>
<evidence type="ECO:0000256" key="1">
    <source>
        <dbReference type="ARBA" id="ARBA00004123"/>
    </source>
</evidence>
<evidence type="ECO:0000313" key="4">
    <source>
        <dbReference type="Proteomes" id="UP000677054"/>
    </source>
</evidence>
<dbReference type="Pfam" id="PF01852">
    <property type="entry name" value="START"/>
    <property type="match status" value="1"/>
</dbReference>
<dbReference type="SUPFAM" id="SSF55961">
    <property type="entry name" value="Bet v1-like"/>
    <property type="match status" value="1"/>
</dbReference>
<evidence type="ECO:0000259" key="2">
    <source>
        <dbReference type="PROSITE" id="PS50848"/>
    </source>
</evidence>
<dbReference type="PANTHER" id="PTHR46121">
    <property type="entry name" value="STEROIDOGENIC ACUTE REGULATORY PROTEIN-LIKE"/>
    <property type="match status" value="1"/>
</dbReference>
<dbReference type="GO" id="GO:0005765">
    <property type="term" value="C:lysosomal membrane"/>
    <property type="evidence" value="ECO:0007669"/>
    <property type="project" value="TreeGrafter"/>
</dbReference>
<dbReference type="Gene3D" id="1.10.10.10">
    <property type="entry name" value="Winged helix-like DNA-binding domain superfamily/Winged helix DNA-binding domain"/>
    <property type="match status" value="1"/>
</dbReference>
<dbReference type="GO" id="GO:0005634">
    <property type="term" value="C:nucleus"/>
    <property type="evidence" value="ECO:0007669"/>
    <property type="project" value="UniProtKB-SubCell"/>
</dbReference>
<dbReference type="AlphaFoldDB" id="A0A7R9FQJ1"/>
<dbReference type="OrthoDB" id="74575at2759"/>
<dbReference type="PROSITE" id="PS50848">
    <property type="entry name" value="START"/>
    <property type="match status" value="1"/>
</dbReference>
<dbReference type="SMART" id="SM00234">
    <property type="entry name" value="START"/>
    <property type="match status" value="1"/>
</dbReference>
<dbReference type="InterPro" id="IPR051869">
    <property type="entry name" value="STARD3"/>
</dbReference>
<accession>A0A7R9FQJ1</accession>
<dbReference type="SUPFAM" id="SSF46689">
    <property type="entry name" value="Homeodomain-like"/>
    <property type="match status" value="1"/>
</dbReference>
<proteinExistence type="predicted"/>
<dbReference type="InterPro" id="IPR023393">
    <property type="entry name" value="START-like_dom_sf"/>
</dbReference>
<dbReference type="EMBL" id="LR902887">
    <property type="protein sequence ID" value="CAD7251217.1"/>
    <property type="molecule type" value="Genomic_DNA"/>
</dbReference>
<dbReference type="Proteomes" id="UP000677054">
    <property type="component" value="Unassembled WGS sequence"/>
</dbReference>
<comment type="subcellular location">
    <subcellularLocation>
        <location evidence="1">Nucleus</location>
    </subcellularLocation>
</comment>